<feature type="domain" description="PI-PLC Y-box" evidence="1">
    <location>
        <begin position="118"/>
        <end position="162"/>
    </location>
</feature>
<reference evidence="3" key="1">
    <citation type="submission" date="2016-11" db="EMBL/GenBank/DDBJ databases">
        <authorList>
            <person name="Varghese N."/>
            <person name="Submissions S."/>
        </authorList>
    </citation>
    <scope>NUCLEOTIDE SEQUENCE [LARGE SCALE GENOMIC DNA]</scope>
    <source>
        <strain evidence="3">DSM 27370</strain>
    </source>
</reference>
<evidence type="ECO:0000313" key="2">
    <source>
        <dbReference type="EMBL" id="SHE77284.1"/>
    </source>
</evidence>
<protein>
    <recommendedName>
        <fullName evidence="1">PI-PLC Y-box domain-containing protein</fullName>
    </recommendedName>
</protein>
<accession>A0A1M4W7N1</accession>
<dbReference type="PROSITE" id="PS50008">
    <property type="entry name" value="PIPLC_Y_DOMAIN"/>
    <property type="match status" value="1"/>
</dbReference>
<dbReference type="Proteomes" id="UP000184480">
    <property type="component" value="Unassembled WGS sequence"/>
</dbReference>
<dbReference type="STRING" id="1346286.SAMN05444362_102152"/>
<sequence length="174" mass="20402">MKKKYIISIGILFILLSCGAKKPKNFTLLYDGKDTGLETLIMTEGCYYDPSDGAMITFYKDGISIYQRSSKSLIDFLKWMEKGGIDRFKGKSWGYGRYIISGAVIINQRVEHTFTDGSFMSERKYRIIDETHIQNLDNNAILEFYPLEDRVDSTNWLLKKKWFWTKEAWDNRNK</sequence>
<keyword evidence="3" id="KW-1185">Reference proteome</keyword>
<dbReference type="GO" id="GO:0006629">
    <property type="term" value="P:lipid metabolic process"/>
    <property type="evidence" value="ECO:0007669"/>
    <property type="project" value="InterPro"/>
</dbReference>
<dbReference type="GO" id="GO:0004435">
    <property type="term" value="F:phosphatidylinositol-4,5-bisphosphate phospholipase C activity"/>
    <property type="evidence" value="ECO:0007669"/>
    <property type="project" value="InterPro"/>
</dbReference>
<proteinExistence type="predicted"/>
<evidence type="ECO:0000259" key="1">
    <source>
        <dbReference type="PROSITE" id="PS50008"/>
    </source>
</evidence>
<dbReference type="GO" id="GO:0035556">
    <property type="term" value="P:intracellular signal transduction"/>
    <property type="evidence" value="ECO:0007669"/>
    <property type="project" value="InterPro"/>
</dbReference>
<name>A0A1M4W7N1_9BACT</name>
<dbReference type="PROSITE" id="PS51257">
    <property type="entry name" value="PROKAR_LIPOPROTEIN"/>
    <property type="match status" value="1"/>
</dbReference>
<dbReference type="EMBL" id="FQUC01000002">
    <property type="protein sequence ID" value="SHE77284.1"/>
    <property type="molecule type" value="Genomic_DNA"/>
</dbReference>
<dbReference type="AlphaFoldDB" id="A0A1M4W7N1"/>
<organism evidence="2 3">
    <name type="scientific">Dysgonomonas macrotermitis</name>
    <dbReference type="NCBI Taxonomy" id="1346286"/>
    <lineage>
        <taxon>Bacteria</taxon>
        <taxon>Pseudomonadati</taxon>
        <taxon>Bacteroidota</taxon>
        <taxon>Bacteroidia</taxon>
        <taxon>Bacteroidales</taxon>
        <taxon>Dysgonomonadaceae</taxon>
        <taxon>Dysgonomonas</taxon>
    </lineage>
</organism>
<evidence type="ECO:0000313" key="3">
    <source>
        <dbReference type="Proteomes" id="UP000184480"/>
    </source>
</evidence>
<gene>
    <name evidence="2" type="ORF">SAMN05444362_102152</name>
</gene>
<dbReference type="RefSeq" id="WP_062176603.1">
    <property type="nucleotide sequence ID" value="NZ_BBXL01000002.1"/>
</dbReference>
<dbReference type="InterPro" id="IPR001711">
    <property type="entry name" value="PLipase_C_Pinositol-sp_Y"/>
</dbReference>